<comment type="function">
    <text evidence="1">Could be involved in insertion of integral membrane proteins into the membrane.</text>
</comment>
<accession>A0A563E748</accession>
<comment type="similarity">
    <text evidence="1">Belongs to the UPF0161 family.</text>
</comment>
<evidence type="ECO:0000256" key="2">
    <source>
        <dbReference type="SAM" id="MobiDB-lite"/>
    </source>
</evidence>
<keyword evidence="4" id="KW-1185">Reference proteome</keyword>
<comment type="subcellular location">
    <subcellularLocation>
        <location evidence="1">Cell membrane</location>
        <topology evidence="1">Peripheral membrane protein</topology>
        <orientation evidence="1">Cytoplasmic side</orientation>
    </subcellularLocation>
</comment>
<name>A0A563E748_9MICO</name>
<dbReference type="SMART" id="SM01234">
    <property type="entry name" value="Haemolytic"/>
    <property type="match status" value="1"/>
</dbReference>
<dbReference type="NCBIfam" id="TIGR00278">
    <property type="entry name" value="membrane protein insertion efficiency factor YidD"/>
    <property type="match status" value="1"/>
</dbReference>
<proteinExistence type="inferred from homology"/>
<comment type="caution">
    <text evidence="3">The sequence shown here is derived from an EMBL/GenBank/DDBJ whole genome shotgun (WGS) entry which is preliminary data.</text>
</comment>
<dbReference type="AlphaFoldDB" id="A0A563E748"/>
<dbReference type="GO" id="GO:0005886">
    <property type="term" value="C:plasma membrane"/>
    <property type="evidence" value="ECO:0007669"/>
    <property type="project" value="UniProtKB-SubCell"/>
</dbReference>
<dbReference type="Proteomes" id="UP000320244">
    <property type="component" value="Unassembled WGS sequence"/>
</dbReference>
<dbReference type="InterPro" id="IPR002696">
    <property type="entry name" value="Membr_insert_effic_factor_YidD"/>
</dbReference>
<dbReference type="Pfam" id="PF01809">
    <property type="entry name" value="YidD"/>
    <property type="match status" value="1"/>
</dbReference>
<dbReference type="RefSeq" id="WP_146315232.1">
    <property type="nucleotide sequence ID" value="NZ_VCQV01000003.1"/>
</dbReference>
<evidence type="ECO:0000313" key="4">
    <source>
        <dbReference type="Proteomes" id="UP000320244"/>
    </source>
</evidence>
<sequence>MSHLLAKPLIWLVRAYQILVSPLFPPSCRFTPCCSSYAITALRRFGVMKGTWLTLRRLARCHPWNPGGVDHVPQAGPAHTRRPFSHRRIRTP</sequence>
<dbReference type="HAMAP" id="MF_00386">
    <property type="entry name" value="UPF0161_YidD"/>
    <property type="match status" value="1"/>
</dbReference>
<reference evidence="3 4" key="2">
    <citation type="submission" date="2019-08" db="EMBL/GenBank/DDBJ databases">
        <title>Jejuicoccus antrihumi gen. nov., sp. nov., a new member of the family Dermacoccaceae isolated from a cave.</title>
        <authorList>
            <person name="Schumann P."/>
            <person name="Kim I.S."/>
        </authorList>
    </citation>
    <scope>NUCLEOTIDE SEQUENCE [LARGE SCALE GENOMIC DNA]</scope>
    <source>
        <strain evidence="3 4">C5-26</strain>
    </source>
</reference>
<feature type="compositionally biased region" description="Basic residues" evidence="2">
    <location>
        <begin position="79"/>
        <end position="92"/>
    </location>
</feature>
<dbReference type="PANTHER" id="PTHR33383">
    <property type="entry name" value="MEMBRANE PROTEIN INSERTION EFFICIENCY FACTOR-RELATED"/>
    <property type="match status" value="1"/>
</dbReference>
<gene>
    <name evidence="3" type="primary">yidD</name>
    <name evidence="3" type="ORF">FGL98_03300</name>
</gene>
<reference evidence="3 4" key="1">
    <citation type="submission" date="2019-05" db="EMBL/GenBank/DDBJ databases">
        <authorList>
            <person name="Lee S.D."/>
        </authorList>
    </citation>
    <scope>NUCLEOTIDE SEQUENCE [LARGE SCALE GENOMIC DNA]</scope>
    <source>
        <strain evidence="3 4">C5-26</strain>
    </source>
</reference>
<dbReference type="PANTHER" id="PTHR33383:SF1">
    <property type="entry name" value="MEMBRANE PROTEIN INSERTION EFFICIENCY FACTOR-RELATED"/>
    <property type="match status" value="1"/>
</dbReference>
<dbReference type="EMBL" id="VCQV01000003">
    <property type="protein sequence ID" value="TWP38255.1"/>
    <property type="molecule type" value="Genomic_DNA"/>
</dbReference>
<organism evidence="3 4">
    <name type="scientific">Leekyejoonella antrihumi</name>
    <dbReference type="NCBI Taxonomy" id="1660198"/>
    <lineage>
        <taxon>Bacteria</taxon>
        <taxon>Bacillati</taxon>
        <taxon>Actinomycetota</taxon>
        <taxon>Actinomycetes</taxon>
        <taxon>Micrococcales</taxon>
        <taxon>Dermacoccaceae</taxon>
        <taxon>Leekyejoonella</taxon>
    </lineage>
</organism>
<protein>
    <recommendedName>
        <fullName evidence="1">Putative membrane protein insertion efficiency factor</fullName>
    </recommendedName>
</protein>
<feature type="region of interest" description="Disordered" evidence="2">
    <location>
        <begin position="69"/>
        <end position="92"/>
    </location>
</feature>
<keyword evidence="1" id="KW-0472">Membrane</keyword>
<keyword evidence="1" id="KW-1003">Cell membrane</keyword>
<dbReference type="OrthoDB" id="9801753at2"/>
<evidence type="ECO:0000256" key="1">
    <source>
        <dbReference type="HAMAP-Rule" id="MF_00386"/>
    </source>
</evidence>
<evidence type="ECO:0000313" key="3">
    <source>
        <dbReference type="EMBL" id="TWP38255.1"/>
    </source>
</evidence>